<dbReference type="GO" id="GO:0016209">
    <property type="term" value="F:antioxidant activity"/>
    <property type="evidence" value="ECO:0007669"/>
    <property type="project" value="InterPro"/>
</dbReference>
<dbReference type="InterPro" id="IPR025380">
    <property type="entry name" value="DUF4369"/>
</dbReference>
<evidence type="ECO:0000256" key="4">
    <source>
        <dbReference type="ARBA" id="ARBA00023284"/>
    </source>
</evidence>
<protein>
    <submittedName>
        <fullName evidence="7">AhpC/TSA family protein</fullName>
    </submittedName>
</protein>
<dbReference type="Pfam" id="PF00578">
    <property type="entry name" value="AhpC-TSA"/>
    <property type="match status" value="1"/>
</dbReference>
<reference evidence="7" key="1">
    <citation type="submission" date="2020-04" db="EMBL/GenBank/DDBJ databases">
        <title>Deep metagenomics examines the oral microbiome during advanced dental caries in children, revealing novel taxa and co-occurrences with host molecules.</title>
        <authorList>
            <person name="Baker J.L."/>
            <person name="Morton J.T."/>
            <person name="Dinis M."/>
            <person name="Alvarez R."/>
            <person name="Tran N.C."/>
            <person name="Knight R."/>
            <person name="Edlund A."/>
        </authorList>
    </citation>
    <scope>NUCLEOTIDE SEQUENCE</scope>
    <source>
        <strain evidence="7">JCVI_32_bin.50</strain>
    </source>
</reference>
<comment type="subcellular location">
    <subcellularLocation>
        <location evidence="1">Cell envelope</location>
    </subcellularLocation>
</comment>
<dbReference type="PROSITE" id="PS51257">
    <property type="entry name" value="PROKAR_LIPOPROTEIN"/>
    <property type="match status" value="1"/>
</dbReference>
<evidence type="ECO:0000256" key="1">
    <source>
        <dbReference type="ARBA" id="ARBA00004196"/>
    </source>
</evidence>
<dbReference type="InterPro" id="IPR036249">
    <property type="entry name" value="Thioredoxin-like_sf"/>
</dbReference>
<dbReference type="Proteomes" id="UP000787419">
    <property type="component" value="Unassembled WGS sequence"/>
</dbReference>
<keyword evidence="4" id="KW-0676">Redox-active center</keyword>
<proteinExistence type="predicted"/>
<dbReference type="GO" id="GO:0017004">
    <property type="term" value="P:cytochrome complex assembly"/>
    <property type="evidence" value="ECO:0007669"/>
    <property type="project" value="UniProtKB-KW"/>
</dbReference>
<evidence type="ECO:0000313" key="8">
    <source>
        <dbReference type="Proteomes" id="UP000787419"/>
    </source>
</evidence>
<evidence type="ECO:0000256" key="2">
    <source>
        <dbReference type="ARBA" id="ARBA00022748"/>
    </source>
</evidence>
<organism evidence="7 8">
    <name type="scientific">Prevotella nigrescens</name>
    <dbReference type="NCBI Taxonomy" id="28133"/>
    <lineage>
        <taxon>Bacteria</taxon>
        <taxon>Pseudomonadati</taxon>
        <taxon>Bacteroidota</taxon>
        <taxon>Bacteroidia</taxon>
        <taxon>Bacteroidales</taxon>
        <taxon>Prevotellaceae</taxon>
        <taxon>Prevotella</taxon>
    </lineage>
</organism>
<dbReference type="InterPro" id="IPR050553">
    <property type="entry name" value="Thioredoxin_ResA/DsbE_sf"/>
</dbReference>
<feature type="domain" description="DUF4369" evidence="6">
    <location>
        <begin position="24"/>
        <end position="115"/>
    </location>
</feature>
<dbReference type="EMBL" id="JABZTM010000176">
    <property type="protein sequence ID" value="MBF1447948.1"/>
    <property type="molecule type" value="Genomic_DNA"/>
</dbReference>
<dbReference type="GO" id="GO:0030313">
    <property type="term" value="C:cell envelope"/>
    <property type="evidence" value="ECO:0007669"/>
    <property type="project" value="UniProtKB-SubCell"/>
</dbReference>
<gene>
    <name evidence="7" type="ORF">HXN55_11335</name>
</gene>
<evidence type="ECO:0000256" key="3">
    <source>
        <dbReference type="ARBA" id="ARBA00023157"/>
    </source>
</evidence>
<dbReference type="InterPro" id="IPR000866">
    <property type="entry name" value="AhpC/TSA"/>
</dbReference>
<dbReference type="AlphaFoldDB" id="A0A9D6A8N1"/>
<feature type="domain" description="Alkyl hydroperoxide reductase subunit C/ Thiol specific antioxidant" evidence="5">
    <location>
        <begin position="198"/>
        <end position="311"/>
    </location>
</feature>
<name>A0A9D6A8N1_9BACT</name>
<evidence type="ECO:0000259" key="5">
    <source>
        <dbReference type="Pfam" id="PF00578"/>
    </source>
</evidence>
<dbReference type="PANTHER" id="PTHR42852:SF6">
    <property type="entry name" value="THIOL:DISULFIDE INTERCHANGE PROTEIN DSBE"/>
    <property type="match status" value="1"/>
</dbReference>
<evidence type="ECO:0000259" key="6">
    <source>
        <dbReference type="Pfam" id="PF14289"/>
    </source>
</evidence>
<accession>A0A9D6A8N1</accession>
<keyword evidence="3" id="KW-1015">Disulfide bond</keyword>
<comment type="caution">
    <text evidence="7">The sequence shown here is derived from an EMBL/GenBank/DDBJ whole genome shotgun (WGS) entry which is preliminary data.</text>
</comment>
<keyword evidence="2" id="KW-0201">Cytochrome c-type biogenesis</keyword>
<dbReference type="SUPFAM" id="SSF52833">
    <property type="entry name" value="Thioredoxin-like"/>
    <property type="match status" value="1"/>
</dbReference>
<dbReference type="PANTHER" id="PTHR42852">
    <property type="entry name" value="THIOL:DISULFIDE INTERCHANGE PROTEIN DSBE"/>
    <property type="match status" value="1"/>
</dbReference>
<evidence type="ECO:0000313" key="7">
    <source>
        <dbReference type="EMBL" id="MBF1447948.1"/>
    </source>
</evidence>
<dbReference type="Pfam" id="PF14289">
    <property type="entry name" value="DUF4369"/>
    <property type="match status" value="1"/>
</dbReference>
<dbReference type="RefSeq" id="WP_278491216.1">
    <property type="nucleotide sequence ID" value="NZ_JABZTM010000176.1"/>
</dbReference>
<dbReference type="Gene3D" id="3.40.30.10">
    <property type="entry name" value="Glutaredoxin"/>
    <property type="match status" value="1"/>
</dbReference>
<sequence>MKRIVGFLLLSLLLVSCGKHSGYFKIDGRLLHVNQGQLFVYSPDGVMDGLDTIQIKGGRFAYEVPCQFNGTLILVFPNFSTHAIFAEPGGSVEIKADASHLKEMEVKGTDDNELMGKFRKETAVASPPEVVKEANRFVKEHPESPVSIYLTERYLINDRKANYKQIAELIRLMEKEQPKNGALARLSQYLRSLQNGSVGQPLPKFVTKDLDGNIITSSKLNGKNVIICTWVSWSDESKDILQTLNSAVKKKEAVVIGICLDPSAKSARQYIKENGIIFPNICDGEMLESKLIKTLGLTYIPDNIILNNGKITERRVNANTLRNRMIKF</sequence>
<dbReference type="GO" id="GO:0016491">
    <property type="term" value="F:oxidoreductase activity"/>
    <property type="evidence" value="ECO:0007669"/>
    <property type="project" value="InterPro"/>
</dbReference>